<accession>A0AAN7B0V3</accession>
<proteinExistence type="predicted"/>
<keyword evidence="2" id="KW-1133">Transmembrane helix</keyword>
<feature type="transmembrane region" description="Helical" evidence="2">
    <location>
        <begin position="182"/>
        <end position="204"/>
    </location>
</feature>
<organism evidence="4 5">
    <name type="scientific">Rhypophila decipiens</name>
    <dbReference type="NCBI Taxonomy" id="261697"/>
    <lineage>
        <taxon>Eukaryota</taxon>
        <taxon>Fungi</taxon>
        <taxon>Dikarya</taxon>
        <taxon>Ascomycota</taxon>
        <taxon>Pezizomycotina</taxon>
        <taxon>Sordariomycetes</taxon>
        <taxon>Sordariomycetidae</taxon>
        <taxon>Sordariales</taxon>
        <taxon>Naviculisporaceae</taxon>
        <taxon>Rhypophila</taxon>
    </lineage>
</organism>
<gene>
    <name evidence="4" type="ORF">QBC37DRAFT_380744</name>
</gene>
<keyword evidence="2" id="KW-0812">Transmembrane</keyword>
<dbReference type="EMBL" id="MU858352">
    <property type="protein sequence ID" value="KAK4206783.1"/>
    <property type="molecule type" value="Genomic_DNA"/>
</dbReference>
<dbReference type="Proteomes" id="UP001301769">
    <property type="component" value="Unassembled WGS sequence"/>
</dbReference>
<feature type="chain" id="PRO_5042824561" evidence="3">
    <location>
        <begin position="25"/>
        <end position="367"/>
    </location>
</feature>
<reference evidence="4" key="1">
    <citation type="journal article" date="2023" name="Mol. Phylogenet. Evol.">
        <title>Genome-scale phylogeny and comparative genomics of the fungal order Sordariales.</title>
        <authorList>
            <person name="Hensen N."/>
            <person name="Bonometti L."/>
            <person name="Westerberg I."/>
            <person name="Brannstrom I.O."/>
            <person name="Guillou S."/>
            <person name="Cros-Aarteil S."/>
            <person name="Calhoun S."/>
            <person name="Haridas S."/>
            <person name="Kuo A."/>
            <person name="Mondo S."/>
            <person name="Pangilinan J."/>
            <person name="Riley R."/>
            <person name="LaButti K."/>
            <person name="Andreopoulos B."/>
            <person name="Lipzen A."/>
            <person name="Chen C."/>
            <person name="Yan M."/>
            <person name="Daum C."/>
            <person name="Ng V."/>
            <person name="Clum A."/>
            <person name="Steindorff A."/>
            <person name="Ohm R.A."/>
            <person name="Martin F."/>
            <person name="Silar P."/>
            <person name="Natvig D.O."/>
            <person name="Lalanne C."/>
            <person name="Gautier V."/>
            <person name="Ament-Velasquez S.L."/>
            <person name="Kruys A."/>
            <person name="Hutchinson M.I."/>
            <person name="Powell A.J."/>
            <person name="Barry K."/>
            <person name="Miller A.N."/>
            <person name="Grigoriev I.V."/>
            <person name="Debuchy R."/>
            <person name="Gladieux P."/>
            <person name="Hiltunen Thoren M."/>
            <person name="Johannesson H."/>
        </authorList>
    </citation>
    <scope>NUCLEOTIDE SEQUENCE</scope>
    <source>
        <strain evidence="4">PSN293</strain>
    </source>
</reference>
<feature type="region of interest" description="Disordered" evidence="1">
    <location>
        <begin position="308"/>
        <end position="367"/>
    </location>
</feature>
<evidence type="ECO:0000313" key="4">
    <source>
        <dbReference type="EMBL" id="KAK4206783.1"/>
    </source>
</evidence>
<dbReference type="AlphaFoldDB" id="A0AAN7B0V3"/>
<keyword evidence="3" id="KW-0732">Signal</keyword>
<evidence type="ECO:0000256" key="2">
    <source>
        <dbReference type="SAM" id="Phobius"/>
    </source>
</evidence>
<comment type="caution">
    <text evidence="4">The sequence shown here is derived from an EMBL/GenBank/DDBJ whole genome shotgun (WGS) entry which is preliminary data.</text>
</comment>
<reference evidence="4" key="2">
    <citation type="submission" date="2023-05" db="EMBL/GenBank/DDBJ databases">
        <authorList>
            <consortium name="Lawrence Berkeley National Laboratory"/>
            <person name="Steindorff A."/>
            <person name="Hensen N."/>
            <person name="Bonometti L."/>
            <person name="Westerberg I."/>
            <person name="Brannstrom I.O."/>
            <person name="Guillou S."/>
            <person name="Cros-Aarteil S."/>
            <person name="Calhoun S."/>
            <person name="Haridas S."/>
            <person name="Kuo A."/>
            <person name="Mondo S."/>
            <person name="Pangilinan J."/>
            <person name="Riley R."/>
            <person name="Labutti K."/>
            <person name="Andreopoulos B."/>
            <person name="Lipzen A."/>
            <person name="Chen C."/>
            <person name="Yanf M."/>
            <person name="Daum C."/>
            <person name="Ng V."/>
            <person name="Clum A."/>
            <person name="Ohm R."/>
            <person name="Martin F."/>
            <person name="Silar P."/>
            <person name="Natvig D."/>
            <person name="Lalanne C."/>
            <person name="Gautier V."/>
            <person name="Ament-Velasquez S.L."/>
            <person name="Kruys A."/>
            <person name="Hutchinson M.I."/>
            <person name="Powell A.J."/>
            <person name="Barry K."/>
            <person name="Miller A.N."/>
            <person name="Grigoriev I.V."/>
            <person name="Debuchy R."/>
            <person name="Gladieux P."/>
            <person name="Thoren M.H."/>
            <person name="Johannesson H."/>
        </authorList>
    </citation>
    <scope>NUCLEOTIDE SEQUENCE</scope>
    <source>
        <strain evidence="4">PSN293</strain>
    </source>
</reference>
<feature type="compositionally biased region" description="Polar residues" evidence="1">
    <location>
        <begin position="276"/>
        <end position="286"/>
    </location>
</feature>
<protein>
    <submittedName>
        <fullName evidence="4">Uncharacterized protein</fullName>
    </submittedName>
</protein>
<sequence>MSLTNHIRLILGLLLLLAAGRVKADGPLRFTNTAWASVQFGKVFKVTRTDDEMNIYLITPRKSNSMNSVVFDLGATSQPGVRAWGWVPQEPKFAGIEWAPEFKWHLSLAPMNSDDDTVDLNAMVQSPDFVILPRDGSTPTVVTPSSTLSMTSTATIPIPTQSNTPPPSAISPGESMSIGTEAGIGIGSAAAGLLLIALVAWIIFRYRRGKHEGHLTLYNGPPKSQPVRVSEYNIPSLIPDCPASPAAPPYAAGPATPFLAAKRDQSPVFELPGGHPSQSVELSGSSSRPAELTASLSFHSSPTVAYFSSSPTVANSPGHAEGNASRPDNVRHSMPASDVDWRYDPMGGSYSTSPPASPNHILPDQHY</sequence>
<keyword evidence="2" id="KW-0472">Membrane</keyword>
<evidence type="ECO:0000256" key="1">
    <source>
        <dbReference type="SAM" id="MobiDB-lite"/>
    </source>
</evidence>
<feature type="region of interest" description="Disordered" evidence="1">
    <location>
        <begin position="267"/>
        <end position="286"/>
    </location>
</feature>
<evidence type="ECO:0000256" key="3">
    <source>
        <dbReference type="SAM" id="SignalP"/>
    </source>
</evidence>
<keyword evidence="5" id="KW-1185">Reference proteome</keyword>
<evidence type="ECO:0000313" key="5">
    <source>
        <dbReference type="Proteomes" id="UP001301769"/>
    </source>
</evidence>
<feature type="signal peptide" evidence="3">
    <location>
        <begin position="1"/>
        <end position="24"/>
    </location>
</feature>
<name>A0AAN7B0V3_9PEZI</name>